<dbReference type="Gene3D" id="3.40.30.10">
    <property type="entry name" value="Glutaredoxin"/>
    <property type="match status" value="1"/>
</dbReference>
<dbReference type="InterPro" id="IPR012336">
    <property type="entry name" value="Thioredoxin-like_fold"/>
</dbReference>
<dbReference type="PROSITE" id="PS51352">
    <property type="entry name" value="THIOREDOXIN_2"/>
    <property type="match status" value="1"/>
</dbReference>
<dbReference type="EMBL" id="JASTZU010000018">
    <property type="protein sequence ID" value="MDL4839847.1"/>
    <property type="molecule type" value="Genomic_DNA"/>
</dbReference>
<keyword evidence="5" id="KW-0676">Redox-active center</keyword>
<protein>
    <submittedName>
        <fullName evidence="8">DsbA family protein</fullName>
    </submittedName>
</protein>
<evidence type="ECO:0000256" key="5">
    <source>
        <dbReference type="ARBA" id="ARBA00023284"/>
    </source>
</evidence>
<evidence type="ECO:0000256" key="2">
    <source>
        <dbReference type="ARBA" id="ARBA00022729"/>
    </source>
</evidence>
<proteinExistence type="inferred from homology"/>
<dbReference type="InterPro" id="IPR013766">
    <property type="entry name" value="Thioredoxin_domain"/>
</dbReference>
<dbReference type="SUPFAM" id="SSF52833">
    <property type="entry name" value="Thioredoxin-like"/>
    <property type="match status" value="1"/>
</dbReference>
<dbReference type="InterPro" id="IPR036249">
    <property type="entry name" value="Thioredoxin-like_sf"/>
</dbReference>
<evidence type="ECO:0000259" key="7">
    <source>
        <dbReference type="PROSITE" id="PS51352"/>
    </source>
</evidence>
<keyword evidence="9" id="KW-1185">Reference proteome</keyword>
<evidence type="ECO:0000256" key="4">
    <source>
        <dbReference type="ARBA" id="ARBA00023157"/>
    </source>
</evidence>
<dbReference type="PANTHER" id="PTHR13887:SF14">
    <property type="entry name" value="DISULFIDE BOND FORMATION PROTEIN D"/>
    <property type="match status" value="1"/>
</dbReference>
<accession>A0ABT7L1X6</accession>
<dbReference type="PANTHER" id="PTHR13887">
    <property type="entry name" value="GLUTATHIONE S-TRANSFERASE KAPPA"/>
    <property type="match status" value="1"/>
</dbReference>
<keyword evidence="6" id="KW-0472">Membrane</keyword>
<keyword evidence="2" id="KW-0732">Signal</keyword>
<dbReference type="RefSeq" id="WP_285930807.1">
    <property type="nucleotide sequence ID" value="NZ_JASTZU010000018.1"/>
</dbReference>
<name>A0ABT7L1X6_9BACI</name>
<keyword evidence="6" id="KW-0812">Transmembrane</keyword>
<dbReference type="Proteomes" id="UP001235343">
    <property type="component" value="Unassembled WGS sequence"/>
</dbReference>
<evidence type="ECO:0000313" key="9">
    <source>
        <dbReference type="Proteomes" id="UP001235343"/>
    </source>
</evidence>
<evidence type="ECO:0000256" key="1">
    <source>
        <dbReference type="ARBA" id="ARBA00005791"/>
    </source>
</evidence>
<evidence type="ECO:0000256" key="6">
    <source>
        <dbReference type="SAM" id="Phobius"/>
    </source>
</evidence>
<reference evidence="8 9" key="1">
    <citation type="submission" date="2023-06" db="EMBL/GenBank/DDBJ databases">
        <title>Aquibacillus rhizosphaerae LR5S19.</title>
        <authorList>
            <person name="Sun J.-Q."/>
        </authorList>
    </citation>
    <scope>NUCLEOTIDE SEQUENCE [LARGE SCALE GENOMIC DNA]</scope>
    <source>
        <strain evidence="8 9">LR5S19</strain>
    </source>
</reference>
<organism evidence="8 9">
    <name type="scientific">Aquibacillus rhizosphaerae</name>
    <dbReference type="NCBI Taxonomy" id="3051431"/>
    <lineage>
        <taxon>Bacteria</taxon>
        <taxon>Bacillati</taxon>
        <taxon>Bacillota</taxon>
        <taxon>Bacilli</taxon>
        <taxon>Bacillales</taxon>
        <taxon>Bacillaceae</taxon>
        <taxon>Aquibacillus</taxon>
    </lineage>
</organism>
<comment type="caution">
    <text evidence="8">The sequence shown here is derived from an EMBL/GenBank/DDBJ whole genome shotgun (WGS) entry which is preliminary data.</text>
</comment>
<sequence>MARRKFSPFQMVVIFTLVIVAALVAIVVINNNKDSNSETTFDKQPPLEGQPVLGQPGAPVTVVEFGDFKCPSCKAWGESVYPQLVEDYVDKGKVKFAFINVLFHGNESKLASLAAESVYEQSPESYWTFHKELFNAQPSMENHDELWVTNEKLIEIASNISGIDTQQLKQDLENETTIDKVNVDTTLVEEFGVELTPTIMVNGTMLKDPFDYEKIKSLIEQALEGN</sequence>
<evidence type="ECO:0000313" key="8">
    <source>
        <dbReference type="EMBL" id="MDL4839847.1"/>
    </source>
</evidence>
<dbReference type="Pfam" id="PF13462">
    <property type="entry name" value="Thioredoxin_4"/>
    <property type="match status" value="1"/>
</dbReference>
<feature type="transmembrane region" description="Helical" evidence="6">
    <location>
        <begin position="12"/>
        <end position="29"/>
    </location>
</feature>
<feature type="domain" description="Thioredoxin" evidence="7">
    <location>
        <begin position="32"/>
        <end position="224"/>
    </location>
</feature>
<evidence type="ECO:0000256" key="3">
    <source>
        <dbReference type="ARBA" id="ARBA00023002"/>
    </source>
</evidence>
<keyword evidence="6" id="KW-1133">Transmembrane helix</keyword>
<comment type="similarity">
    <text evidence="1">Belongs to the thioredoxin family. DsbA subfamily.</text>
</comment>
<gene>
    <name evidence="8" type="ORF">QQS35_05170</name>
</gene>
<keyword evidence="4" id="KW-1015">Disulfide bond</keyword>
<keyword evidence="3" id="KW-0560">Oxidoreductase</keyword>